<dbReference type="Proteomes" id="UP000182444">
    <property type="component" value="Chromosome 1C"/>
</dbReference>
<dbReference type="VEuPathDB" id="FungiDB:YALI0_C04257g"/>
<dbReference type="InterPro" id="IPR024242">
    <property type="entry name" value="NCE101"/>
</dbReference>
<dbReference type="GO" id="GO:0009306">
    <property type="term" value="P:protein secretion"/>
    <property type="evidence" value="ECO:0007669"/>
    <property type="project" value="InterPro"/>
</dbReference>
<reference evidence="1 2" key="1">
    <citation type="journal article" date="2016" name="PLoS ONE">
        <title>Sequence Assembly of Yarrowia lipolytica Strain W29/CLIB89 Shows Transposable Element Diversity.</title>
        <authorList>
            <person name="Magnan C."/>
            <person name="Yu J."/>
            <person name="Chang I."/>
            <person name="Jahn E."/>
            <person name="Kanomata Y."/>
            <person name="Wu J."/>
            <person name="Zeller M."/>
            <person name="Oakes M."/>
            <person name="Baldi P."/>
            <person name="Sandmeyer S."/>
        </authorList>
    </citation>
    <scope>NUCLEOTIDE SEQUENCE [LARGE SCALE GENOMIC DNA]</scope>
    <source>
        <strain evidence="2">CLIB89(W29)</strain>
    </source>
</reference>
<dbReference type="VEuPathDB" id="FungiDB:YALI1_C05710g"/>
<sequence length="93" mass="10995">MGRESGRSWIHVTRDFSSFYPLSVFGERTRYVKQELWLDPLFAVTIGVLAYGVFEQRHGRQEGHRLIDLVQRKWDRDINGNVTNFLPIEDNKE</sequence>
<dbReference type="GeneID" id="2909394"/>
<dbReference type="PANTHER" id="PTHR28011">
    <property type="entry name" value="NON-CLASSICAL EXPORT PROTEIN 1"/>
    <property type="match status" value="1"/>
</dbReference>
<dbReference type="EMBL" id="CP017555">
    <property type="protein sequence ID" value="AOW02323.1"/>
    <property type="molecule type" value="Genomic_DNA"/>
</dbReference>
<gene>
    <name evidence="1" type="ORF">YALI1_C05710g</name>
</gene>
<dbReference type="PANTHER" id="PTHR28011:SF1">
    <property type="entry name" value="NON-CLASSICAL EXPORT PROTEIN 1"/>
    <property type="match status" value="1"/>
</dbReference>
<dbReference type="Pfam" id="PF11654">
    <property type="entry name" value="NCE101"/>
    <property type="match status" value="1"/>
</dbReference>
<dbReference type="AlphaFoldDB" id="A0A1D8N9N4"/>
<protein>
    <submittedName>
        <fullName evidence="1">Uncharacterized protein</fullName>
    </submittedName>
</protein>
<accession>A0A1D8N9N4</accession>
<evidence type="ECO:0000313" key="1">
    <source>
        <dbReference type="EMBL" id="AOW02323.1"/>
    </source>
</evidence>
<dbReference type="RefSeq" id="XP_068138304.1">
    <property type="nucleotide sequence ID" value="XM_068282203.1"/>
</dbReference>
<proteinExistence type="predicted"/>
<name>A0A1D8N9N4_YARLL</name>
<organism evidence="1 2">
    <name type="scientific">Yarrowia lipolytica</name>
    <name type="common">Candida lipolytica</name>
    <dbReference type="NCBI Taxonomy" id="4952"/>
    <lineage>
        <taxon>Eukaryota</taxon>
        <taxon>Fungi</taxon>
        <taxon>Dikarya</taxon>
        <taxon>Ascomycota</taxon>
        <taxon>Saccharomycotina</taxon>
        <taxon>Dipodascomycetes</taxon>
        <taxon>Dipodascales</taxon>
        <taxon>Dipodascales incertae sedis</taxon>
        <taxon>Yarrowia</taxon>
    </lineage>
</organism>
<evidence type="ECO:0000313" key="2">
    <source>
        <dbReference type="Proteomes" id="UP000182444"/>
    </source>
</evidence>